<dbReference type="RefSeq" id="WP_013621807.1">
    <property type="nucleotide sequence ID" value="NZ_ARZX01000008.1"/>
</dbReference>
<dbReference type="EMBL" id="ARZX01000008">
    <property type="protein sequence ID" value="EWH13677.1"/>
    <property type="molecule type" value="Genomic_DNA"/>
</dbReference>
<proteinExistence type="predicted"/>
<dbReference type="Proteomes" id="UP000019275">
    <property type="component" value="Unassembled WGS sequence"/>
</dbReference>
<protein>
    <submittedName>
        <fullName evidence="2">Uncharacterized protein</fullName>
    </submittedName>
</protein>
<keyword evidence="3" id="KW-1185">Reference proteome</keyword>
<sequence>MGLDINLMVNNDSEVITSEYFENSNLYSLSREFCNLMCRPGVVEHTSEFDQIGEITNINISHLYKMTEYPSEEEEVNMIEFAENEEEKECLKSDFEKRKEDLNGNINQVKVLVENLINKLENIDNLYEKLIKTDFDSMNSEYYFSDFNKDKGEGYVGNNFGQDLRNFKRFIDYAIDRNSETIWFEYV</sequence>
<reference evidence="2 3" key="1">
    <citation type="journal article" date="2014" name="Genome Announc.">
        <title>Draft Genome Sequence of the Carrageenan-Degrading Bacterium Cellulophaga sp. Strain KL-A, Isolated from Decaying Marine Algae.</title>
        <authorList>
            <person name="Shan D."/>
            <person name="Ying J."/>
            <person name="Li X."/>
            <person name="Gao Z."/>
            <person name="Wei G."/>
            <person name="Shao Z."/>
        </authorList>
    </citation>
    <scope>NUCLEOTIDE SEQUENCE [LARGE SCALE GENOMIC DNA]</scope>
    <source>
        <strain evidence="2 3">KL-A</strain>
    </source>
</reference>
<keyword evidence="1" id="KW-0175">Coiled coil</keyword>
<comment type="caution">
    <text evidence="2">The sequence shown here is derived from an EMBL/GenBank/DDBJ whole genome shotgun (WGS) entry which is preliminary data.</text>
</comment>
<accession>A0ABN0RNZ4</accession>
<gene>
    <name evidence="2" type="ORF">KLA_07756</name>
</gene>
<organism evidence="2 3">
    <name type="scientific">Cellulophaga geojensis KL-A</name>
    <dbReference type="NCBI Taxonomy" id="1328323"/>
    <lineage>
        <taxon>Bacteria</taxon>
        <taxon>Pseudomonadati</taxon>
        <taxon>Bacteroidota</taxon>
        <taxon>Flavobacteriia</taxon>
        <taxon>Flavobacteriales</taxon>
        <taxon>Flavobacteriaceae</taxon>
        <taxon>Cellulophaga</taxon>
    </lineage>
</organism>
<evidence type="ECO:0000313" key="2">
    <source>
        <dbReference type="EMBL" id="EWH13677.1"/>
    </source>
</evidence>
<evidence type="ECO:0000256" key="1">
    <source>
        <dbReference type="SAM" id="Coils"/>
    </source>
</evidence>
<name>A0ABN0RNZ4_9FLAO</name>
<feature type="coiled-coil region" evidence="1">
    <location>
        <begin position="99"/>
        <end position="133"/>
    </location>
</feature>
<evidence type="ECO:0000313" key="3">
    <source>
        <dbReference type="Proteomes" id="UP000019275"/>
    </source>
</evidence>